<feature type="transmembrane region" description="Helical" evidence="6">
    <location>
        <begin position="306"/>
        <end position="324"/>
    </location>
</feature>
<accession>A0A8B7N4F7</accession>
<feature type="domain" description="Amino acid transporter transmembrane" evidence="7">
    <location>
        <begin position="43"/>
        <end position="400"/>
    </location>
</feature>
<evidence type="ECO:0000256" key="1">
    <source>
        <dbReference type="ARBA" id="ARBA00004141"/>
    </source>
</evidence>
<dbReference type="InterPro" id="IPR013057">
    <property type="entry name" value="AA_transpt_TM"/>
</dbReference>
<evidence type="ECO:0000256" key="5">
    <source>
        <dbReference type="SAM" id="MobiDB-lite"/>
    </source>
</evidence>
<feature type="transmembrane region" description="Helical" evidence="6">
    <location>
        <begin position="132"/>
        <end position="153"/>
    </location>
</feature>
<dbReference type="GO" id="GO:0005774">
    <property type="term" value="C:vacuolar membrane"/>
    <property type="evidence" value="ECO:0007669"/>
    <property type="project" value="TreeGrafter"/>
</dbReference>
<dbReference type="RefSeq" id="XP_018008465.1">
    <property type="nucleotide sequence ID" value="XM_018152976.2"/>
</dbReference>
<name>A0A8B7N4F7_HYAAZ</name>
<evidence type="ECO:0000313" key="9">
    <source>
        <dbReference type="RefSeq" id="XP_018008465.1"/>
    </source>
</evidence>
<feature type="transmembrane region" description="Helical" evidence="6">
    <location>
        <begin position="51"/>
        <end position="69"/>
    </location>
</feature>
<proteinExistence type="predicted"/>
<feature type="transmembrane region" description="Helical" evidence="6">
    <location>
        <begin position="345"/>
        <end position="363"/>
    </location>
</feature>
<keyword evidence="4 6" id="KW-0472">Membrane</keyword>
<protein>
    <submittedName>
        <fullName evidence="9">Amino acid transporter AVT1B-like</fullName>
    </submittedName>
</protein>
<dbReference type="Proteomes" id="UP000694843">
    <property type="component" value="Unplaced"/>
</dbReference>
<comment type="subcellular location">
    <subcellularLocation>
        <location evidence="1">Membrane</location>
        <topology evidence="1">Multi-pass membrane protein</topology>
    </subcellularLocation>
</comment>
<dbReference type="PANTHER" id="PTHR22950:SF703">
    <property type="entry name" value="AMINO ACID TRANSPORTER TRANSMEMBRANE DOMAIN-CONTAINING PROTEIN"/>
    <property type="match status" value="1"/>
</dbReference>
<dbReference type="Gene3D" id="1.20.1740.10">
    <property type="entry name" value="Amino acid/polyamine transporter I"/>
    <property type="match status" value="1"/>
</dbReference>
<gene>
    <name evidence="9" type="primary">LOC108666157</name>
</gene>
<evidence type="ECO:0000256" key="4">
    <source>
        <dbReference type="ARBA" id="ARBA00023136"/>
    </source>
</evidence>
<feature type="transmembrane region" description="Helical" evidence="6">
    <location>
        <begin position="369"/>
        <end position="387"/>
    </location>
</feature>
<dbReference type="KEGG" id="hazt:108666157"/>
<feature type="transmembrane region" description="Helical" evidence="6">
    <location>
        <begin position="232"/>
        <end position="251"/>
    </location>
</feature>
<feature type="transmembrane region" description="Helical" evidence="6">
    <location>
        <begin position="263"/>
        <end position="286"/>
    </location>
</feature>
<sequence>MTTTDSPRSSVSSASSTGSSLSSVPSKGAASDGGLQAPAERAGISWPMTSFFLLAQMAGAGFLSLPMALNNTGWLGAPMMVLLCAAVGLAGVCLGISWVILEERWPEEYGNTVRQPYMDIAYRALGEPGRQVALWSVLLTIIGGTTVFIILMAQLTNAITSALSTCEWVLVYGALLLPFTWLGTPKDFWQASVMAVGATIIACLVVFVMLFVTHEDDPFIQYPNPTVSSFSLGFSSILFAFGGASVFPTVQNDMKDRTQFWKSVIGGFLGALSLYLPVAAAGYGLLGSTVEGNILLSVGFSPVVKFAIVTEIINLLGTYIISFNPMGQAFEEMLKIPSKFCVKRVAMRSSVVLIEVLICLAIPDFGLILNLVGGSTVTLSSFVLPPIMYMRLVDNADNPKWPKRSIPLWLRIALWEIVLIGIIGGVTSTVFAVIDILNPDSFGKSCFADFTP</sequence>
<organism evidence="8 9">
    <name type="scientific">Hyalella azteca</name>
    <name type="common">Amphipod</name>
    <dbReference type="NCBI Taxonomy" id="294128"/>
    <lineage>
        <taxon>Eukaryota</taxon>
        <taxon>Metazoa</taxon>
        <taxon>Ecdysozoa</taxon>
        <taxon>Arthropoda</taxon>
        <taxon>Crustacea</taxon>
        <taxon>Multicrustacea</taxon>
        <taxon>Malacostraca</taxon>
        <taxon>Eumalacostraca</taxon>
        <taxon>Peracarida</taxon>
        <taxon>Amphipoda</taxon>
        <taxon>Senticaudata</taxon>
        <taxon>Talitrida</taxon>
        <taxon>Talitroidea</taxon>
        <taxon>Hyalellidae</taxon>
        <taxon>Hyalella</taxon>
    </lineage>
</organism>
<feature type="transmembrane region" description="Helical" evidence="6">
    <location>
        <begin position="191"/>
        <end position="212"/>
    </location>
</feature>
<feature type="compositionally biased region" description="Low complexity" evidence="5">
    <location>
        <begin position="1"/>
        <end position="30"/>
    </location>
</feature>
<keyword evidence="2 6" id="KW-0812">Transmembrane</keyword>
<evidence type="ECO:0000313" key="8">
    <source>
        <dbReference type="Proteomes" id="UP000694843"/>
    </source>
</evidence>
<dbReference type="OMA" id="PEYRKHC"/>
<keyword evidence="3 6" id="KW-1133">Transmembrane helix</keyword>
<dbReference type="PANTHER" id="PTHR22950">
    <property type="entry name" value="AMINO ACID TRANSPORTER"/>
    <property type="match status" value="1"/>
</dbReference>
<feature type="transmembrane region" description="Helical" evidence="6">
    <location>
        <begin position="159"/>
        <end position="179"/>
    </location>
</feature>
<evidence type="ECO:0000256" key="6">
    <source>
        <dbReference type="SAM" id="Phobius"/>
    </source>
</evidence>
<evidence type="ECO:0000256" key="3">
    <source>
        <dbReference type="ARBA" id="ARBA00022989"/>
    </source>
</evidence>
<reference evidence="9" key="1">
    <citation type="submission" date="2025-08" db="UniProtKB">
        <authorList>
            <consortium name="RefSeq"/>
        </authorList>
    </citation>
    <scope>IDENTIFICATION</scope>
    <source>
        <tissue evidence="9">Whole organism</tissue>
    </source>
</reference>
<dbReference type="OrthoDB" id="655540at2759"/>
<dbReference type="AlphaFoldDB" id="A0A8B7N4F7"/>
<dbReference type="GeneID" id="108666157"/>
<evidence type="ECO:0000259" key="7">
    <source>
        <dbReference type="Pfam" id="PF01490"/>
    </source>
</evidence>
<feature type="transmembrane region" description="Helical" evidence="6">
    <location>
        <begin position="408"/>
        <end position="434"/>
    </location>
</feature>
<dbReference type="GO" id="GO:0015179">
    <property type="term" value="F:L-amino acid transmembrane transporter activity"/>
    <property type="evidence" value="ECO:0007669"/>
    <property type="project" value="TreeGrafter"/>
</dbReference>
<evidence type="ECO:0000256" key="2">
    <source>
        <dbReference type="ARBA" id="ARBA00022692"/>
    </source>
</evidence>
<keyword evidence="8" id="KW-1185">Reference proteome</keyword>
<feature type="region of interest" description="Disordered" evidence="5">
    <location>
        <begin position="1"/>
        <end position="35"/>
    </location>
</feature>
<dbReference type="Pfam" id="PF01490">
    <property type="entry name" value="Aa_trans"/>
    <property type="match status" value="1"/>
</dbReference>
<feature type="transmembrane region" description="Helical" evidence="6">
    <location>
        <begin position="75"/>
        <end position="101"/>
    </location>
</feature>